<sequence>MPEKIFRSVRELFFEVCRRKTHIFIDTMESNKVYDLKKIIEGILKVSPDNQQLFKVKDGRFIGEILDDSSALLDSGFSSQTARAQQPALIGLALRGQGTAL</sequence>
<dbReference type="GO" id="GO:0030891">
    <property type="term" value="C:VCB complex"/>
    <property type="evidence" value="ECO:0007669"/>
    <property type="project" value="InterPro"/>
</dbReference>
<organism evidence="1 2">
    <name type="scientific">Romanomermis culicivorax</name>
    <name type="common">Nematode worm</name>
    <dbReference type="NCBI Taxonomy" id="13658"/>
    <lineage>
        <taxon>Eukaryota</taxon>
        <taxon>Metazoa</taxon>
        <taxon>Ecdysozoa</taxon>
        <taxon>Nematoda</taxon>
        <taxon>Enoplea</taxon>
        <taxon>Dorylaimia</taxon>
        <taxon>Mermithida</taxon>
        <taxon>Mermithoidea</taxon>
        <taxon>Mermithidae</taxon>
        <taxon>Romanomermis</taxon>
    </lineage>
</organism>
<evidence type="ECO:0000313" key="1">
    <source>
        <dbReference type="Proteomes" id="UP000887565"/>
    </source>
</evidence>
<dbReference type="GO" id="GO:0006368">
    <property type="term" value="P:transcription elongation by RNA polymerase II"/>
    <property type="evidence" value="ECO:0007669"/>
    <property type="project" value="InterPro"/>
</dbReference>
<dbReference type="OMA" id="CIEPFSN"/>
<keyword evidence="1" id="KW-1185">Reference proteome</keyword>
<proteinExistence type="predicted"/>
<name>A0A915HI04_ROMCU</name>
<reference evidence="2" key="1">
    <citation type="submission" date="2022-11" db="UniProtKB">
        <authorList>
            <consortium name="WormBaseParasite"/>
        </authorList>
    </citation>
    <scope>IDENTIFICATION</scope>
</reference>
<evidence type="ECO:0000313" key="2">
    <source>
        <dbReference type="WBParaSite" id="nRc.2.0.1.t01268-RA"/>
    </source>
</evidence>
<dbReference type="Proteomes" id="UP000887565">
    <property type="component" value="Unplaced"/>
</dbReference>
<dbReference type="AlphaFoldDB" id="A0A915HI04"/>
<dbReference type="Gene3D" id="3.10.20.90">
    <property type="entry name" value="Phosphatidylinositol 3-kinase Catalytic Subunit, Chain A, domain 1"/>
    <property type="match status" value="1"/>
</dbReference>
<dbReference type="PANTHER" id="PTHR13248:SF4">
    <property type="entry name" value="ELONGIN B"/>
    <property type="match status" value="1"/>
</dbReference>
<dbReference type="InterPro" id="IPR029071">
    <property type="entry name" value="Ubiquitin-like_domsf"/>
</dbReference>
<dbReference type="SUPFAM" id="SSF54236">
    <property type="entry name" value="Ubiquitin-like"/>
    <property type="match status" value="1"/>
</dbReference>
<dbReference type="PANTHER" id="PTHR13248">
    <property type="entry name" value="TRANSCRIPTION ELONGATION FACTOR B POLYPEPTIDE 2"/>
    <property type="match status" value="1"/>
</dbReference>
<protein>
    <submittedName>
        <fullName evidence="2">Uncharacterized protein</fullName>
    </submittedName>
</protein>
<accession>A0A915HI04</accession>
<dbReference type="InterPro" id="IPR039049">
    <property type="entry name" value="ELOB"/>
</dbReference>
<dbReference type="WBParaSite" id="nRc.2.0.1.t01268-RA">
    <property type="protein sequence ID" value="nRc.2.0.1.t01268-RA"/>
    <property type="gene ID" value="nRc.2.0.1.g01268"/>
</dbReference>
<dbReference type="GO" id="GO:0070449">
    <property type="term" value="C:elongin complex"/>
    <property type="evidence" value="ECO:0007669"/>
    <property type="project" value="InterPro"/>
</dbReference>